<evidence type="ECO:0000256" key="4">
    <source>
        <dbReference type="ARBA" id="ARBA00022692"/>
    </source>
</evidence>
<dbReference type="InterPro" id="IPR020846">
    <property type="entry name" value="MFS_dom"/>
</dbReference>
<evidence type="ECO:0000256" key="1">
    <source>
        <dbReference type="ARBA" id="ARBA00004651"/>
    </source>
</evidence>
<feature type="transmembrane region" description="Helical" evidence="8">
    <location>
        <begin position="125"/>
        <end position="148"/>
    </location>
</feature>
<evidence type="ECO:0000256" key="5">
    <source>
        <dbReference type="ARBA" id="ARBA00022989"/>
    </source>
</evidence>
<dbReference type="Gene3D" id="1.20.1250.20">
    <property type="entry name" value="MFS general substrate transporter like domains"/>
    <property type="match status" value="1"/>
</dbReference>
<evidence type="ECO:0000256" key="7">
    <source>
        <dbReference type="SAM" id="MobiDB-lite"/>
    </source>
</evidence>
<feature type="transmembrane region" description="Helical" evidence="8">
    <location>
        <begin position="34"/>
        <end position="56"/>
    </location>
</feature>
<name>A0A348HHP2_9GAMM</name>
<dbReference type="KEGG" id="zpl:ZBT109_2413"/>
<feature type="transmembrane region" description="Helical" evidence="8">
    <location>
        <begin position="68"/>
        <end position="90"/>
    </location>
</feature>
<dbReference type="PANTHER" id="PTHR23513">
    <property type="entry name" value="INTEGRAL MEMBRANE EFFLUX PROTEIN-RELATED"/>
    <property type="match status" value="1"/>
</dbReference>
<dbReference type="STRING" id="1123510.GCA_000620025_02567"/>
<feature type="transmembrane region" description="Helical" evidence="8">
    <location>
        <begin position="273"/>
        <end position="294"/>
    </location>
</feature>
<keyword evidence="2" id="KW-0813">Transport</keyword>
<evidence type="ECO:0000259" key="9">
    <source>
        <dbReference type="PROSITE" id="PS50850"/>
    </source>
</evidence>
<sequence>MSRQDSRFEIPAGSTTVPPHRGLLGPMKFRAYRAIWIANLFANLGMWAQSVASAWVVTEQHASPLMVAMIQVAAAIPLVLLSIVAGVLADNHDRRKLMLIGMGIQTIGGVVITGIAEFATLTPEWLILSILGISLGSALLTPAWQAAVNEQVPRSEVASAVLLNSVNYNVARALGPALGGIMLGFCAPKWVFLFNSVCSLVLMYAIWRWKRDIPARTLPPEKIREGVKAALQFTHYSTVTRIVMLRSFTFGICASAIWALLPLLADQNPDGSAALYGYMLGTLGIGAIIGSVGVDRLRQRLGTGRLISLAGAVCAAMLMILGTTNNLFCVFFALLLSGSCWIAAVSTYNAAVQLLVPDWVKARALALYQTSLYGGLALGSFLWGHMATTMTVQGALLSAGILMIICAVILYQSKLPSLDANDMLHVSSPANAAPAISFDPKHGSVMVTIEYNIPEERTHEFIRAMRRQRKLRLRNGAERWWLYRDTQERALWQEVFLVRNWLQHLRMQDRMTLADKHILDTVLAFHDGAEAPRIRLSVSYKSMRERDRTLPPLAEEPKPNTAPPHADDVPPVPEQS</sequence>
<evidence type="ECO:0000313" key="11">
    <source>
        <dbReference type="Proteomes" id="UP000267342"/>
    </source>
</evidence>
<dbReference type="PANTHER" id="PTHR23513:SF11">
    <property type="entry name" value="STAPHYLOFERRIN A TRANSPORTER"/>
    <property type="match status" value="1"/>
</dbReference>
<protein>
    <submittedName>
        <fullName evidence="10">Permeases of the major facilitator</fullName>
    </submittedName>
</protein>
<comment type="subcellular location">
    <subcellularLocation>
        <location evidence="1">Cell membrane</location>
        <topology evidence="1">Multi-pass membrane protein</topology>
    </subcellularLocation>
</comment>
<dbReference type="Proteomes" id="UP000267342">
    <property type="component" value="Chromosome"/>
</dbReference>
<keyword evidence="6 8" id="KW-0472">Membrane</keyword>
<dbReference type="EMBL" id="AP018933">
    <property type="protein sequence ID" value="BBG31144.1"/>
    <property type="molecule type" value="Genomic_DNA"/>
</dbReference>
<keyword evidence="4 8" id="KW-0812">Transmembrane</keyword>
<feature type="transmembrane region" description="Helical" evidence="8">
    <location>
        <begin position="160"/>
        <end position="184"/>
    </location>
</feature>
<keyword evidence="3" id="KW-1003">Cell membrane</keyword>
<dbReference type="RefSeq" id="WP_084261848.1">
    <property type="nucleotide sequence ID" value="NZ_AP018933.1"/>
</dbReference>
<proteinExistence type="predicted"/>
<keyword evidence="11" id="KW-1185">Reference proteome</keyword>
<evidence type="ECO:0000256" key="3">
    <source>
        <dbReference type="ARBA" id="ARBA00022475"/>
    </source>
</evidence>
<feature type="transmembrane region" description="Helical" evidence="8">
    <location>
        <begin position="97"/>
        <end position="119"/>
    </location>
</feature>
<dbReference type="PROSITE" id="PS50850">
    <property type="entry name" value="MFS"/>
    <property type="match status" value="1"/>
</dbReference>
<dbReference type="AlphaFoldDB" id="A0A348HHP2"/>
<feature type="transmembrane region" description="Helical" evidence="8">
    <location>
        <begin position="364"/>
        <end position="384"/>
    </location>
</feature>
<feature type="domain" description="Major facilitator superfamily (MFS) profile" evidence="9">
    <location>
        <begin position="31"/>
        <end position="418"/>
    </location>
</feature>
<dbReference type="OrthoDB" id="9775268at2"/>
<dbReference type="InterPro" id="IPR036259">
    <property type="entry name" value="MFS_trans_sf"/>
</dbReference>
<dbReference type="InterPro" id="IPR010290">
    <property type="entry name" value="TM_effector"/>
</dbReference>
<feature type="transmembrane region" description="Helical" evidence="8">
    <location>
        <begin position="390"/>
        <end position="411"/>
    </location>
</feature>
<accession>A0A348HHP2</accession>
<dbReference type="CDD" id="cd06173">
    <property type="entry name" value="MFS_MefA_like"/>
    <property type="match status" value="1"/>
</dbReference>
<gene>
    <name evidence="10" type="ORF">ZBT109_2413</name>
</gene>
<feature type="transmembrane region" description="Helical" evidence="8">
    <location>
        <begin position="330"/>
        <end position="352"/>
    </location>
</feature>
<feature type="transmembrane region" description="Helical" evidence="8">
    <location>
        <begin position="306"/>
        <end position="324"/>
    </location>
</feature>
<organism evidence="10 11">
    <name type="scientific">Zymobacter palmae</name>
    <dbReference type="NCBI Taxonomy" id="33074"/>
    <lineage>
        <taxon>Bacteria</taxon>
        <taxon>Pseudomonadati</taxon>
        <taxon>Pseudomonadota</taxon>
        <taxon>Gammaproteobacteria</taxon>
        <taxon>Oceanospirillales</taxon>
        <taxon>Halomonadaceae</taxon>
        <taxon>Zymobacter group</taxon>
        <taxon>Zymobacter</taxon>
    </lineage>
</organism>
<feature type="transmembrane region" description="Helical" evidence="8">
    <location>
        <begin position="243"/>
        <end position="261"/>
    </location>
</feature>
<keyword evidence="5 8" id="KW-1133">Transmembrane helix</keyword>
<feature type="region of interest" description="Disordered" evidence="7">
    <location>
        <begin position="543"/>
        <end position="576"/>
    </location>
</feature>
<evidence type="ECO:0000256" key="6">
    <source>
        <dbReference type="ARBA" id="ARBA00023136"/>
    </source>
</evidence>
<reference evidence="10 11" key="1">
    <citation type="submission" date="2018-09" db="EMBL/GenBank/DDBJ databases">
        <title>Zymobacter palmae IAM14233 (=T109) whole genome analysis.</title>
        <authorList>
            <person name="Yanase H."/>
        </authorList>
    </citation>
    <scope>NUCLEOTIDE SEQUENCE [LARGE SCALE GENOMIC DNA]</scope>
    <source>
        <strain evidence="10 11">IAM14233</strain>
    </source>
</reference>
<feature type="transmembrane region" description="Helical" evidence="8">
    <location>
        <begin position="190"/>
        <end position="207"/>
    </location>
</feature>
<evidence type="ECO:0000256" key="2">
    <source>
        <dbReference type="ARBA" id="ARBA00022448"/>
    </source>
</evidence>
<evidence type="ECO:0000256" key="8">
    <source>
        <dbReference type="SAM" id="Phobius"/>
    </source>
</evidence>
<dbReference type="Pfam" id="PF05977">
    <property type="entry name" value="MFS_3"/>
    <property type="match status" value="1"/>
</dbReference>
<dbReference type="GO" id="GO:0022857">
    <property type="term" value="F:transmembrane transporter activity"/>
    <property type="evidence" value="ECO:0007669"/>
    <property type="project" value="InterPro"/>
</dbReference>
<evidence type="ECO:0000313" key="10">
    <source>
        <dbReference type="EMBL" id="BBG31144.1"/>
    </source>
</evidence>
<dbReference type="SUPFAM" id="SSF103473">
    <property type="entry name" value="MFS general substrate transporter"/>
    <property type="match status" value="1"/>
</dbReference>
<dbReference type="GO" id="GO:0005886">
    <property type="term" value="C:plasma membrane"/>
    <property type="evidence" value="ECO:0007669"/>
    <property type="project" value="UniProtKB-SubCell"/>
</dbReference>